<comment type="caution">
    <text evidence="3">The sequence shown here is derived from an EMBL/GenBank/DDBJ whole genome shotgun (WGS) entry which is preliminary data.</text>
</comment>
<sequence>MSEAQTMSSGAEDSLGYGDEPTVRQNVCAFRESHEKENIKGTGRSSFDSQVVISTMRQSVSPLSQFTPSSNLKEQRREERQESVETAADDNSSSRAFEHNCDEVALAETTKCEDSNSTPLTSTFNAFSGFHGFDCQGEELVGATPTFVSPRDSDSFDWRNEISPLVPSKYNKPTRRSSILFRPHRHTFAQSPFQSPPLASLRVSSNETTNKANSPNSIAATPVERQTTTGIDTCEHDNWQSSASTAFLVPSISPGIPRSSQPNGSLRDVITRLPGLGPISEAESGKATDGPNGHGTSYEILLQENHKLRNRLLLKSKSYEKGILPFRNLFEMLPKLRSEIEALKEENAKLREEKDDEVVKTIAELQMQMTNAMRLAIEKTDRLEKELELCRAKSAKLEEKISAAHAGAHNTAPN</sequence>
<keyword evidence="1" id="KW-0175">Coiled coil</keyword>
<organism evidence="3 4">
    <name type="scientific">Seminavis robusta</name>
    <dbReference type="NCBI Taxonomy" id="568900"/>
    <lineage>
        <taxon>Eukaryota</taxon>
        <taxon>Sar</taxon>
        <taxon>Stramenopiles</taxon>
        <taxon>Ochrophyta</taxon>
        <taxon>Bacillariophyta</taxon>
        <taxon>Bacillariophyceae</taxon>
        <taxon>Bacillariophycidae</taxon>
        <taxon>Naviculales</taxon>
        <taxon>Naviculaceae</taxon>
        <taxon>Seminavis</taxon>
    </lineage>
</organism>
<feature type="region of interest" description="Disordered" evidence="2">
    <location>
        <begin position="58"/>
        <end position="97"/>
    </location>
</feature>
<evidence type="ECO:0000313" key="3">
    <source>
        <dbReference type="EMBL" id="CAB9499874.1"/>
    </source>
</evidence>
<feature type="compositionally biased region" description="Polar residues" evidence="2">
    <location>
        <begin position="1"/>
        <end position="11"/>
    </location>
</feature>
<dbReference type="Proteomes" id="UP001153069">
    <property type="component" value="Unassembled WGS sequence"/>
</dbReference>
<dbReference type="EMBL" id="CAICTM010000069">
    <property type="protein sequence ID" value="CAB9499874.1"/>
    <property type="molecule type" value="Genomic_DNA"/>
</dbReference>
<protein>
    <submittedName>
        <fullName evidence="3">Uncharacterized protein</fullName>
    </submittedName>
</protein>
<gene>
    <name evidence="3" type="ORF">SEMRO_70_G039180.1</name>
</gene>
<evidence type="ECO:0000313" key="4">
    <source>
        <dbReference type="Proteomes" id="UP001153069"/>
    </source>
</evidence>
<proteinExistence type="predicted"/>
<name>A0A9N8DFN2_9STRA</name>
<evidence type="ECO:0000256" key="1">
    <source>
        <dbReference type="SAM" id="Coils"/>
    </source>
</evidence>
<evidence type="ECO:0000256" key="2">
    <source>
        <dbReference type="SAM" id="MobiDB-lite"/>
    </source>
</evidence>
<feature type="coiled-coil region" evidence="1">
    <location>
        <begin position="326"/>
        <end position="400"/>
    </location>
</feature>
<keyword evidence="4" id="KW-1185">Reference proteome</keyword>
<feature type="region of interest" description="Disordered" evidence="2">
    <location>
        <begin position="205"/>
        <end position="224"/>
    </location>
</feature>
<accession>A0A9N8DFN2</accession>
<feature type="compositionally biased region" description="Basic and acidic residues" evidence="2">
    <location>
        <begin position="73"/>
        <end position="83"/>
    </location>
</feature>
<feature type="region of interest" description="Disordered" evidence="2">
    <location>
        <begin position="1"/>
        <end position="20"/>
    </location>
</feature>
<feature type="region of interest" description="Disordered" evidence="2">
    <location>
        <begin position="276"/>
        <end position="296"/>
    </location>
</feature>
<dbReference type="AlphaFoldDB" id="A0A9N8DFN2"/>
<feature type="compositionally biased region" description="Polar residues" evidence="2">
    <location>
        <begin position="58"/>
        <end position="72"/>
    </location>
</feature>
<reference evidence="3" key="1">
    <citation type="submission" date="2020-06" db="EMBL/GenBank/DDBJ databases">
        <authorList>
            <consortium name="Plant Systems Biology data submission"/>
        </authorList>
    </citation>
    <scope>NUCLEOTIDE SEQUENCE</scope>
    <source>
        <strain evidence="3">D6</strain>
    </source>
</reference>